<reference evidence="2" key="1">
    <citation type="journal article" date="2018" name="Genome Biol. Evol.">
        <title>Genomics and development of Lentinus tigrinus, a white-rot wood-decaying mushroom with dimorphic fruiting bodies.</title>
        <authorList>
            <person name="Wu B."/>
            <person name="Xu Z."/>
            <person name="Knudson A."/>
            <person name="Carlson A."/>
            <person name="Chen N."/>
            <person name="Kovaka S."/>
            <person name="LaButti K."/>
            <person name="Lipzen A."/>
            <person name="Pennachio C."/>
            <person name="Riley R."/>
            <person name="Schakwitz W."/>
            <person name="Umezawa K."/>
            <person name="Ohm R.A."/>
            <person name="Grigoriev I.V."/>
            <person name="Nagy L.G."/>
            <person name="Gibbons J."/>
            <person name="Hibbett D."/>
        </authorList>
    </citation>
    <scope>NUCLEOTIDE SEQUENCE [LARGE SCALE GENOMIC DNA]</scope>
    <source>
        <strain evidence="2">ALCF2SS1-6</strain>
    </source>
</reference>
<feature type="compositionally biased region" description="Low complexity" evidence="1">
    <location>
        <begin position="29"/>
        <end position="38"/>
    </location>
</feature>
<evidence type="ECO:0000256" key="1">
    <source>
        <dbReference type="SAM" id="MobiDB-lite"/>
    </source>
</evidence>
<evidence type="ECO:0000313" key="3">
    <source>
        <dbReference type="Proteomes" id="UP000313359"/>
    </source>
</evidence>
<accession>A0A5C2SI58</accession>
<gene>
    <name evidence="2" type="ORF">L227DRAFT_642474</name>
</gene>
<dbReference type="Proteomes" id="UP000313359">
    <property type="component" value="Unassembled WGS sequence"/>
</dbReference>
<feature type="region of interest" description="Disordered" evidence="1">
    <location>
        <begin position="1"/>
        <end position="56"/>
    </location>
</feature>
<organism evidence="2 3">
    <name type="scientific">Lentinus tigrinus ALCF2SS1-6</name>
    <dbReference type="NCBI Taxonomy" id="1328759"/>
    <lineage>
        <taxon>Eukaryota</taxon>
        <taxon>Fungi</taxon>
        <taxon>Dikarya</taxon>
        <taxon>Basidiomycota</taxon>
        <taxon>Agaricomycotina</taxon>
        <taxon>Agaricomycetes</taxon>
        <taxon>Polyporales</taxon>
        <taxon>Polyporaceae</taxon>
        <taxon>Lentinus</taxon>
    </lineage>
</organism>
<keyword evidence="3" id="KW-1185">Reference proteome</keyword>
<name>A0A5C2SI58_9APHY</name>
<sequence length="128" mass="13783">MTERKQINWTRSSPRTSPGPLKDWDWTDIGPIRTGPIIGPRPGPGPGPGLLGQHPGLPKTGKDWSKLVLDSYYIRLYGLVGRVPVIFSHFDGGLGSILASAAIFLAAGPVRISLGPVWTMVQSWTGPD</sequence>
<dbReference type="EMBL" id="ML122256">
    <property type="protein sequence ID" value="RPD63270.1"/>
    <property type="molecule type" value="Genomic_DNA"/>
</dbReference>
<protein>
    <submittedName>
        <fullName evidence="2">Uncharacterized protein</fullName>
    </submittedName>
</protein>
<proteinExistence type="predicted"/>
<dbReference type="AlphaFoldDB" id="A0A5C2SI58"/>
<evidence type="ECO:0000313" key="2">
    <source>
        <dbReference type="EMBL" id="RPD63270.1"/>
    </source>
</evidence>
<feature type="compositionally biased region" description="Polar residues" evidence="1">
    <location>
        <begin position="7"/>
        <end position="16"/>
    </location>
</feature>